<feature type="compositionally biased region" description="Polar residues" evidence="9">
    <location>
        <begin position="449"/>
        <end position="460"/>
    </location>
</feature>
<feature type="region of interest" description="Disordered" evidence="9">
    <location>
        <begin position="106"/>
        <end position="129"/>
    </location>
</feature>
<feature type="region of interest" description="Disordered" evidence="9">
    <location>
        <begin position="428"/>
        <end position="460"/>
    </location>
</feature>
<reference evidence="11 12" key="1">
    <citation type="submission" date="2014-06" db="EMBL/GenBank/DDBJ databases">
        <authorList>
            <person name="Swart Estienne"/>
        </authorList>
    </citation>
    <scope>NUCLEOTIDE SEQUENCE [LARGE SCALE GENOMIC DNA]</scope>
    <source>
        <strain evidence="11 12">130c</strain>
    </source>
</reference>
<evidence type="ECO:0000256" key="7">
    <source>
        <dbReference type="HAMAP-Rule" id="MF_03015"/>
    </source>
</evidence>
<dbReference type="AlphaFoldDB" id="A0A077ZWA7"/>
<feature type="compositionally biased region" description="Polar residues" evidence="9">
    <location>
        <begin position="428"/>
        <end position="437"/>
    </location>
</feature>
<dbReference type="InParanoid" id="A0A077ZWA7"/>
<feature type="compositionally biased region" description="Polar residues" evidence="9">
    <location>
        <begin position="581"/>
        <end position="600"/>
    </location>
</feature>
<dbReference type="GO" id="GO:0003735">
    <property type="term" value="F:structural constituent of ribosome"/>
    <property type="evidence" value="ECO:0007669"/>
    <property type="project" value="UniProtKB-UniRule"/>
</dbReference>
<dbReference type="InterPro" id="IPR005707">
    <property type="entry name" value="Ribosomal_uS2_euk/arc"/>
</dbReference>
<dbReference type="InterPro" id="IPR027831">
    <property type="entry name" value="DUF4485"/>
</dbReference>
<dbReference type="Gene3D" id="3.40.50.10490">
    <property type="entry name" value="Glucose-6-phosphate isomerase like protein, domain 1"/>
    <property type="match status" value="1"/>
</dbReference>
<dbReference type="GO" id="GO:0006412">
    <property type="term" value="P:translation"/>
    <property type="evidence" value="ECO:0007669"/>
    <property type="project" value="UniProtKB-UniRule"/>
</dbReference>
<comment type="function">
    <text evidence="7">Required for the assembly and/or stability of the 40S ribosomal subunit. Required for the processing of the 20S rRNA-precursor to mature 18S rRNA in a late step of the maturation of 40S ribosomal subunits.</text>
</comment>
<evidence type="ECO:0000313" key="12">
    <source>
        <dbReference type="Proteomes" id="UP000039865"/>
    </source>
</evidence>
<evidence type="ECO:0000256" key="1">
    <source>
        <dbReference type="ARBA" id="ARBA00004496"/>
    </source>
</evidence>
<dbReference type="OrthoDB" id="414863at2759"/>
<dbReference type="GO" id="GO:0000028">
    <property type="term" value="P:ribosomal small subunit assembly"/>
    <property type="evidence" value="ECO:0007669"/>
    <property type="project" value="UniProtKB-UniRule"/>
</dbReference>
<dbReference type="HAMAP" id="MF_03015">
    <property type="entry name" value="Ribosomal_S2_euk"/>
    <property type="match status" value="1"/>
</dbReference>
<proteinExistence type="inferred from homology"/>
<keyword evidence="12" id="KW-1185">Reference proteome</keyword>
<feature type="region of interest" description="Disordered" evidence="9">
    <location>
        <begin position="206"/>
        <end position="227"/>
    </location>
</feature>
<feature type="domain" description="DUF4485" evidence="10">
    <location>
        <begin position="54"/>
        <end position="110"/>
    </location>
</feature>
<dbReference type="NCBIfam" id="TIGR01012">
    <property type="entry name" value="uS2_euk_arch"/>
    <property type="match status" value="1"/>
</dbReference>
<feature type="region of interest" description="Disordered" evidence="9">
    <location>
        <begin position="944"/>
        <end position="1003"/>
    </location>
</feature>
<dbReference type="Pfam" id="PF00318">
    <property type="entry name" value="Ribosomal_S2"/>
    <property type="match status" value="2"/>
</dbReference>
<dbReference type="Proteomes" id="UP000039865">
    <property type="component" value="Unassembled WGS sequence"/>
</dbReference>
<sequence>MNFIPRASTEAKPAPIVKIFDQSFNHFKDDCQDDKDFLQTMECIQTILRNIDQQEVKSLSSKDLAQAKQWALALCLKCEKQVAKKRRNKLALQLLEQIQERKLQQPFATVTPKKSHSESRDQFNLSDNSELNIDDTSKISSNKKSLFKTMRDDTPIEQDLYELDFSMEQDSSKKSSLNQQSLRLTLAQKLIQPCLQAKQLNFLSNHNKSQDQLSSQKRKSLDNGNSQHSLSIKENVNIMNHKKVQTQQTPQQNSSVHANKSHRTFLSKYKDTSQKTKSIVGAVSNSSNNIIGSGSNSANTLNTMSDKCQNYKSMIAQMNSPQLNKQNRQIVLRSFKIELRVCERVNPTPKEQKAECIKKSQASQMYMMDWKSKIQTEVEIKQVAKPTCSKYNSRLGMSKSISDLKFTENSQKTNSKKMSRISSQCTINTRKPCSSKNSTERQRSDLKSVNKSPMPSDSVRTSIEEGVKHCNMTMTQVKQNGLINAMKEVPIHSCKSNMNQPFNLKTYINSTNTLKTLTRVTEDTPGGFKSPLSCSISQNYFDNTGVTNSSPQTNHNIQEDLRVVFHQETEQNEHSTDTRDNSTTGLINRIPNNSGPVSGNTKHKEKIMNEDSKISISNHNDSINSICNQKDSPATNSTTATTASTTLRNGKVKSNDRAQGSLSNMLKGDSKIWNRSKMNELYKQICLMKKADEGLFKELMGKMSGLQVRGQSKGNDKKVDLRIPRQINRKNMSFSHSFAYSKTREQDIALLLTAGAHIGTENCSSLMAPYMYKRNNEGIHIINVAKTWEKLMVAARIIAAIPNPRDVLIVSNREYAQRAVLKFATYTKGNYLGGKWTPGTLTNQNTKKFLEPRLVIVCDPRTDHQCLIESSYMNIPTISLCDADSPLNFVDIAIPSNNKGRQSIALLFYLLCREVLYLRGEIDRNEDWEVMVDLFMHRDFDEKKDKPVEAQEEEEVEGADADAAVEDHMKKFQEGEEQQDEDEGDEEDEKWTNPAEAKGAYAK</sequence>
<dbReference type="CDD" id="cd01425">
    <property type="entry name" value="RPS2"/>
    <property type="match status" value="1"/>
</dbReference>
<feature type="compositionally biased region" description="Acidic residues" evidence="9">
    <location>
        <begin position="950"/>
        <end position="964"/>
    </location>
</feature>
<keyword evidence="3 7" id="KW-0963">Cytoplasm</keyword>
<feature type="compositionally biased region" description="Acidic residues" evidence="9">
    <location>
        <begin position="975"/>
        <end position="989"/>
    </location>
</feature>
<dbReference type="PANTHER" id="PTHR11489">
    <property type="entry name" value="40S RIBOSOMAL PROTEIN SA"/>
    <property type="match status" value="1"/>
</dbReference>
<comment type="similarity">
    <text evidence="2 7 8">Belongs to the universal ribosomal protein uS2 family.</text>
</comment>
<dbReference type="FunFam" id="3.40.50.10490:FF:000030">
    <property type="entry name" value="30S ribosomal protein S2"/>
    <property type="match status" value="1"/>
</dbReference>
<feature type="region of interest" description="Disordered" evidence="9">
    <location>
        <begin position="628"/>
        <end position="663"/>
    </location>
</feature>
<evidence type="ECO:0000256" key="4">
    <source>
        <dbReference type="ARBA" id="ARBA00022980"/>
    </source>
</evidence>
<feature type="compositionally biased region" description="Polar residues" evidence="9">
    <location>
        <begin position="206"/>
        <end position="215"/>
    </location>
</feature>
<comment type="subcellular location">
    <subcellularLocation>
        <location evidence="1 7">Cytoplasm</location>
    </subcellularLocation>
</comment>
<organism evidence="11 12">
    <name type="scientific">Stylonychia lemnae</name>
    <name type="common">Ciliate</name>
    <dbReference type="NCBI Taxonomy" id="5949"/>
    <lineage>
        <taxon>Eukaryota</taxon>
        <taxon>Sar</taxon>
        <taxon>Alveolata</taxon>
        <taxon>Ciliophora</taxon>
        <taxon>Intramacronucleata</taxon>
        <taxon>Spirotrichea</taxon>
        <taxon>Stichotrichia</taxon>
        <taxon>Sporadotrichida</taxon>
        <taxon>Oxytrichidae</taxon>
        <taxon>Stylonychinae</taxon>
        <taxon>Stylonychia</taxon>
    </lineage>
</organism>
<dbReference type="Pfam" id="PF14846">
    <property type="entry name" value="DUF4485"/>
    <property type="match status" value="1"/>
</dbReference>
<evidence type="ECO:0000256" key="8">
    <source>
        <dbReference type="RuleBase" id="RU003631"/>
    </source>
</evidence>
<dbReference type="PROSITE" id="PS00963">
    <property type="entry name" value="RIBOSOMAL_S2_2"/>
    <property type="match status" value="1"/>
</dbReference>
<dbReference type="GO" id="GO:0022627">
    <property type="term" value="C:cytosolic small ribosomal subunit"/>
    <property type="evidence" value="ECO:0007669"/>
    <property type="project" value="UniProtKB-UniRule"/>
</dbReference>
<feature type="compositionally biased region" description="Basic and acidic residues" evidence="9">
    <location>
        <begin position="438"/>
        <end position="448"/>
    </location>
</feature>
<evidence type="ECO:0000256" key="9">
    <source>
        <dbReference type="SAM" id="MobiDB-lite"/>
    </source>
</evidence>
<evidence type="ECO:0000256" key="3">
    <source>
        <dbReference type="ARBA" id="ARBA00022490"/>
    </source>
</evidence>
<keyword evidence="5 7" id="KW-0687">Ribonucleoprotein</keyword>
<keyword evidence="4 7" id="KW-0689">Ribosomal protein</keyword>
<feature type="region of interest" description="Disordered" evidence="9">
    <location>
        <begin position="568"/>
        <end position="603"/>
    </location>
</feature>
<name>A0A077ZWA7_STYLE</name>
<dbReference type="InterPro" id="IPR001865">
    <property type="entry name" value="Ribosomal_uS2"/>
</dbReference>
<protein>
    <recommendedName>
        <fullName evidence="6 7">Small ribosomal subunit protein uS2</fullName>
    </recommendedName>
</protein>
<dbReference type="InterPro" id="IPR018130">
    <property type="entry name" value="Ribosomal_uS2_CS"/>
</dbReference>
<evidence type="ECO:0000256" key="6">
    <source>
        <dbReference type="ARBA" id="ARBA00035256"/>
    </source>
</evidence>
<evidence type="ECO:0000313" key="11">
    <source>
        <dbReference type="EMBL" id="CDW72726.1"/>
    </source>
</evidence>
<evidence type="ECO:0000256" key="5">
    <source>
        <dbReference type="ARBA" id="ARBA00023274"/>
    </source>
</evidence>
<comment type="subunit">
    <text evidence="7">Component of the small ribosomal subunit. Mature ribosomes consist of a small (40S) and a large (60S) subunit. The 40S subunit contains about 33 different proteins and 1 molecule of RNA (18S). The 60S subunit contains about 49 different proteins and 3 molecules of RNA (25S, 5.8S and 5S). Interacts with ribosomal protein S21.</text>
</comment>
<gene>
    <name evidence="11" type="primary">Contig16918.g18021</name>
    <name evidence="11" type="ORF">STYLEM_1690</name>
</gene>
<evidence type="ECO:0000259" key="10">
    <source>
        <dbReference type="Pfam" id="PF14846"/>
    </source>
</evidence>
<dbReference type="EMBL" id="CCKQ01001615">
    <property type="protein sequence ID" value="CDW72726.1"/>
    <property type="molecule type" value="Genomic_DNA"/>
</dbReference>
<feature type="compositionally biased region" description="Basic and acidic residues" evidence="9">
    <location>
        <begin position="965"/>
        <end position="974"/>
    </location>
</feature>
<dbReference type="PRINTS" id="PR00395">
    <property type="entry name" value="RIBOSOMALS2"/>
</dbReference>
<dbReference type="InterPro" id="IPR023591">
    <property type="entry name" value="Ribosomal_uS2_flav_dom_sf"/>
</dbReference>
<dbReference type="PROSITE" id="PS00962">
    <property type="entry name" value="RIBOSOMAL_S2_1"/>
    <property type="match status" value="1"/>
</dbReference>
<evidence type="ECO:0000256" key="2">
    <source>
        <dbReference type="ARBA" id="ARBA00006242"/>
    </source>
</evidence>
<accession>A0A077ZWA7</accession>
<dbReference type="SUPFAM" id="SSF52313">
    <property type="entry name" value="Ribosomal protein S2"/>
    <property type="match status" value="1"/>
</dbReference>
<feature type="compositionally biased region" description="Basic and acidic residues" evidence="9">
    <location>
        <begin position="568"/>
        <end position="580"/>
    </location>
</feature>
<dbReference type="InterPro" id="IPR027498">
    <property type="entry name" value="Ribosomal_uS2_euk"/>
</dbReference>
<feature type="compositionally biased region" description="Low complexity" evidence="9">
    <location>
        <begin position="628"/>
        <end position="646"/>
    </location>
</feature>